<name>L5JXZ6_PTEAL</name>
<sequence length="209" mass="22510">MSPAGVRAHQQIVPLDLAETITLSTEPRAELVRKRHTLIVCVTPRGIKRTPTFILLIIQAEPRLHHEAIQGTPRKASPARAGDGRRVCSVASAEVWWETVRTVAQSEPGRGPTGERGLRDLGGDVSVSVGSDGGRDGPGSEESDDTGVPAEGLILLRILIQKGKAVKDILETKNWQCGLCVRSRERCSNDKFPWVRSGCGDGGGQCPCF</sequence>
<evidence type="ECO:0000256" key="1">
    <source>
        <dbReference type="SAM" id="MobiDB-lite"/>
    </source>
</evidence>
<evidence type="ECO:0000313" key="3">
    <source>
        <dbReference type="Proteomes" id="UP000010552"/>
    </source>
</evidence>
<reference evidence="3" key="1">
    <citation type="journal article" date="2013" name="Science">
        <title>Comparative analysis of bat genomes provides insight into the evolution of flight and immunity.</title>
        <authorList>
            <person name="Zhang G."/>
            <person name="Cowled C."/>
            <person name="Shi Z."/>
            <person name="Huang Z."/>
            <person name="Bishop-Lilly K.A."/>
            <person name="Fang X."/>
            <person name="Wynne J.W."/>
            <person name="Xiong Z."/>
            <person name="Baker M.L."/>
            <person name="Zhao W."/>
            <person name="Tachedjian M."/>
            <person name="Zhu Y."/>
            <person name="Zhou P."/>
            <person name="Jiang X."/>
            <person name="Ng J."/>
            <person name="Yang L."/>
            <person name="Wu L."/>
            <person name="Xiao J."/>
            <person name="Feng Y."/>
            <person name="Chen Y."/>
            <person name="Sun X."/>
            <person name="Zhang Y."/>
            <person name="Marsh G.A."/>
            <person name="Crameri G."/>
            <person name="Broder C.C."/>
            <person name="Frey K.G."/>
            <person name="Wang L.F."/>
            <person name="Wang J."/>
        </authorList>
    </citation>
    <scope>NUCLEOTIDE SEQUENCE [LARGE SCALE GENOMIC DNA]</scope>
</reference>
<evidence type="ECO:0000313" key="2">
    <source>
        <dbReference type="EMBL" id="ELK04339.1"/>
    </source>
</evidence>
<proteinExistence type="predicted"/>
<keyword evidence="3" id="KW-1185">Reference proteome</keyword>
<dbReference type="AlphaFoldDB" id="L5JXZ6"/>
<organism evidence="2 3">
    <name type="scientific">Pteropus alecto</name>
    <name type="common">Black flying fox</name>
    <dbReference type="NCBI Taxonomy" id="9402"/>
    <lineage>
        <taxon>Eukaryota</taxon>
        <taxon>Metazoa</taxon>
        <taxon>Chordata</taxon>
        <taxon>Craniata</taxon>
        <taxon>Vertebrata</taxon>
        <taxon>Euteleostomi</taxon>
        <taxon>Mammalia</taxon>
        <taxon>Eutheria</taxon>
        <taxon>Laurasiatheria</taxon>
        <taxon>Chiroptera</taxon>
        <taxon>Yinpterochiroptera</taxon>
        <taxon>Pteropodoidea</taxon>
        <taxon>Pteropodidae</taxon>
        <taxon>Pteropodinae</taxon>
        <taxon>Pteropus</taxon>
    </lineage>
</organism>
<accession>L5JXZ6</accession>
<protein>
    <submittedName>
        <fullName evidence="2">Uncharacterized protein</fullName>
    </submittedName>
</protein>
<dbReference type="InParanoid" id="L5JXZ6"/>
<dbReference type="Proteomes" id="UP000010552">
    <property type="component" value="Unassembled WGS sequence"/>
</dbReference>
<gene>
    <name evidence="2" type="ORF">PAL_GLEAN10024578</name>
</gene>
<dbReference type="EMBL" id="KB031072">
    <property type="protein sequence ID" value="ELK04339.1"/>
    <property type="molecule type" value="Genomic_DNA"/>
</dbReference>
<feature type="region of interest" description="Disordered" evidence="1">
    <location>
        <begin position="105"/>
        <end position="147"/>
    </location>
</feature>